<sequence>MDKDAHRHWHESFLPSILTDSGEPRLVASYRYMFNGFAARLTDAELEVVAKKPGFLRAFTDRTRELDVIDD</sequence>
<dbReference type="InterPro" id="IPR010259">
    <property type="entry name" value="S8pro/Inhibitor_I9"/>
</dbReference>
<dbReference type="EnsemblPlants" id="LPERR03G06680.1">
    <property type="protein sequence ID" value="LPERR03G06680.1"/>
    <property type="gene ID" value="LPERR03G06680"/>
</dbReference>
<dbReference type="STRING" id="77586.A0A0D9VQV1"/>
<dbReference type="Gramene" id="LPERR03G06680.1">
    <property type="protein sequence ID" value="LPERR03G06680.1"/>
    <property type="gene ID" value="LPERR03G06680"/>
</dbReference>
<dbReference type="Gene3D" id="3.30.70.80">
    <property type="entry name" value="Peptidase S8 propeptide/proteinase inhibitor I9"/>
    <property type="match status" value="1"/>
</dbReference>
<name>A0A0D9VQV1_9ORYZ</name>
<evidence type="ECO:0000313" key="2">
    <source>
        <dbReference type="EnsemblPlants" id="LPERR03G06680.1"/>
    </source>
</evidence>
<dbReference type="AlphaFoldDB" id="A0A0D9VQV1"/>
<reference evidence="2" key="3">
    <citation type="submission" date="2015-04" db="UniProtKB">
        <authorList>
            <consortium name="EnsemblPlants"/>
        </authorList>
    </citation>
    <scope>IDENTIFICATION</scope>
</reference>
<dbReference type="Proteomes" id="UP000032180">
    <property type="component" value="Chromosome 3"/>
</dbReference>
<organism evidence="2 3">
    <name type="scientific">Leersia perrieri</name>
    <dbReference type="NCBI Taxonomy" id="77586"/>
    <lineage>
        <taxon>Eukaryota</taxon>
        <taxon>Viridiplantae</taxon>
        <taxon>Streptophyta</taxon>
        <taxon>Embryophyta</taxon>
        <taxon>Tracheophyta</taxon>
        <taxon>Spermatophyta</taxon>
        <taxon>Magnoliopsida</taxon>
        <taxon>Liliopsida</taxon>
        <taxon>Poales</taxon>
        <taxon>Poaceae</taxon>
        <taxon>BOP clade</taxon>
        <taxon>Oryzoideae</taxon>
        <taxon>Oryzeae</taxon>
        <taxon>Oryzinae</taxon>
        <taxon>Leersia</taxon>
    </lineage>
</organism>
<dbReference type="HOGENOM" id="CLU_202773_0_0_1"/>
<proteinExistence type="predicted"/>
<feature type="domain" description="Inhibitor I9" evidence="1">
    <location>
        <begin position="3"/>
        <end position="66"/>
    </location>
</feature>
<dbReference type="InterPro" id="IPR037045">
    <property type="entry name" value="S8pro/Inhibitor_I9_sf"/>
</dbReference>
<evidence type="ECO:0000259" key="1">
    <source>
        <dbReference type="Pfam" id="PF05922"/>
    </source>
</evidence>
<keyword evidence="3" id="KW-1185">Reference proteome</keyword>
<reference evidence="3" key="2">
    <citation type="submission" date="2013-12" db="EMBL/GenBank/DDBJ databases">
        <authorList>
            <person name="Yu Y."/>
            <person name="Lee S."/>
            <person name="de Baynast K."/>
            <person name="Wissotski M."/>
            <person name="Liu L."/>
            <person name="Talag J."/>
            <person name="Goicoechea J."/>
            <person name="Angelova A."/>
            <person name="Jetty R."/>
            <person name="Kudrna D."/>
            <person name="Golser W."/>
            <person name="Rivera L."/>
            <person name="Zhang J."/>
            <person name="Wing R."/>
        </authorList>
    </citation>
    <scope>NUCLEOTIDE SEQUENCE</scope>
</reference>
<protein>
    <recommendedName>
        <fullName evidence="1">Inhibitor I9 domain-containing protein</fullName>
    </recommendedName>
</protein>
<accession>A0A0D9VQV1</accession>
<evidence type="ECO:0000313" key="3">
    <source>
        <dbReference type="Proteomes" id="UP000032180"/>
    </source>
</evidence>
<dbReference type="Pfam" id="PF05922">
    <property type="entry name" value="Inhibitor_I9"/>
    <property type="match status" value="1"/>
</dbReference>
<reference evidence="2 3" key="1">
    <citation type="submission" date="2012-08" db="EMBL/GenBank/DDBJ databases">
        <title>Oryza genome evolution.</title>
        <authorList>
            <person name="Wing R.A."/>
        </authorList>
    </citation>
    <scope>NUCLEOTIDE SEQUENCE</scope>
</reference>